<evidence type="ECO:0000256" key="4">
    <source>
        <dbReference type="SAM" id="Phobius"/>
    </source>
</evidence>
<keyword evidence="6" id="KW-1185">Reference proteome</keyword>
<comment type="caution">
    <text evidence="5">The sequence shown here is derived from an EMBL/GenBank/DDBJ whole genome shotgun (WGS) entry which is preliminary data.</text>
</comment>
<keyword evidence="2" id="KW-0328">Glycosyltransferase</keyword>
<dbReference type="PANTHER" id="PTHR43630:SF1">
    <property type="entry name" value="POLY-BETA-1,6-N-ACETYL-D-GLUCOSAMINE SYNTHASE"/>
    <property type="match status" value="1"/>
</dbReference>
<evidence type="ECO:0000256" key="1">
    <source>
        <dbReference type="ARBA" id="ARBA00006739"/>
    </source>
</evidence>
<proteinExistence type="inferred from homology"/>
<dbReference type="SUPFAM" id="SSF53448">
    <property type="entry name" value="Nucleotide-diphospho-sugar transferases"/>
    <property type="match status" value="1"/>
</dbReference>
<keyword evidence="4" id="KW-0472">Membrane</keyword>
<evidence type="ECO:0000256" key="3">
    <source>
        <dbReference type="ARBA" id="ARBA00022679"/>
    </source>
</evidence>
<gene>
    <name evidence="5" type="ORF">FOJ82_15040</name>
</gene>
<dbReference type="InterPro" id="IPR029044">
    <property type="entry name" value="Nucleotide-diphossugar_trans"/>
</dbReference>
<organism evidence="5 6">
    <name type="scientific">Tessaracoccus rhinocerotis</name>
    <dbReference type="NCBI Taxonomy" id="1689449"/>
    <lineage>
        <taxon>Bacteria</taxon>
        <taxon>Bacillati</taxon>
        <taxon>Actinomycetota</taxon>
        <taxon>Actinomycetes</taxon>
        <taxon>Propionibacteriales</taxon>
        <taxon>Propionibacteriaceae</taxon>
        <taxon>Tessaracoccus</taxon>
    </lineage>
</organism>
<evidence type="ECO:0000256" key="2">
    <source>
        <dbReference type="ARBA" id="ARBA00022676"/>
    </source>
</evidence>
<reference evidence="5 6" key="1">
    <citation type="submission" date="2019-07" db="EMBL/GenBank/DDBJ databases">
        <authorList>
            <person name="Zhou L.-Y."/>
        </authorList>
    </citation>
    <scope>NUCLEOTIDE SEQUENCE [LARGE SCALE GENOMIC DNA]</scope>
    <source>
        <strain evidence="5 6">YIM 101269</strain>
    </source>
</reference>
<protein>
    <submittedName>
        <fullName evidence="5">Glycosyltransferase family 2 protein</fullName>
    </submittedName>
</protein>
<accession>A0A553JW74</accession>
<evidence type="ECO:0000313" key="5">
    <source>
        <dbReference type="EMBL" id="TRY16705.1"/>
    </source>
</evidence>
<name>A0A553JW74_9ACTN</name>
<keyword evidence="4" id="KW-0812">Transmembrane</keyword>
<comment type="similarity">
    <text evidence="1">Belongs to the glycosyltransferase 2 family.</text>
</comment>
<dbReference type="AlphaFoldDB" id="A0A553JW74"/>
<dbReference type="PANTHER" id="PTHR43630">
    <property type="entry name" value="POLY-BETA-1,6-N-ACETYL-D-GLUCOSAMINE SYNTHASE"/>
    <property type="match status" value="1"/>
</dbReference>
<dbReference type="CDD" id="cd06423">
    <property type="entry name" value="CESA_like"/>
    <property type="match status" value="1"/>
</dbReference>
<keyword evidence="4" id="KW-1133">Transmembrane helix</keyword>
<feature type="transmembrane region" description="Helical" evidence="4">
    <location>
        <begin position="323"/>
        <end position="344"/>
    </location>
</feature>
<dbReference type="Proteomes" id="UP000317638">
    <property type="component" value="Unassembled WGS sequence"/>
</dbReference>
<dbReference type="GO" id="GO:0016757">
    <property type="term" value="F:glycosyltransferase activity"/>
    <property type="evidence" value="ECO:0007669"/>
    <property type="project" value="UniProtKB-KW"/>
</dbReference>
<dbReference type="RefSeq" id="WP_143939319.1">
    <property type="nucleotide sequence ID" value="NZ_VKKG01000007.1"/>
</dbReference>
<evidence type="ECO:0000313" key="6">
    <source>
        <dbReference type="Proteomes" id="UP000317638"/>
    </source>
</evidence>
<feature type="transmembrane region" description="Helical" evidence="4">
    <location>
        <begin position="265"/>
        <end position="288"/>
    </location>
</feature>
<dbReference type="EMBL" id="VKKG01000007">
    <property type="protein sequence ID" value="TRY16705.1"/>
    <property type="molecule type" value="Genomic_DNA"/>
</dbReference>
<dbReference type="Gene3D" id="3.90.550.10">
    <property type="entry name" value="Spore Coat Polysaccharide Biosynthesis Protein SpsA, Chain A"/>
    <property type="match status" value="1"/>
</dbReference>
<keyword evidence="3 5" id="KW-0808">Transferase</keyword>
<dbReference type="Pfam" id="PF13641">
    <property type="entry name" value="Glyco_tranf_2_3"/>
    <property type="match status" value="1"/>
</dbReference>
<dbReference type="OrthoDB" id="9797391at2"/>
<feature type="transmembrane region" description="Helical" evidence="4">
    <location>
        <begin position="294"/>
        <end position="311"/>
    </location>
</feature>
<sequence length="373" mass="41150">MMVGTGVACAQNRGARDGLRLVVLVPAYNEADSIGATLAAVLDQTRPADLVVAIPNGCTDDTAAVARSYGVEVMELPRLEHKKSEALNLAWDAYARDADVVICLDADTALPSNALADWVRELDGDPTLGGSSSKFTMRGRDYLTRLQRAEFAAWTDTALRRGYTTVLAGTGCAISGKALRDVVARTGQPGPWSYASLTEDWLLTYEIRRLGYRCHVSPTVRAYTDSMRTHRALLGQRMKWQVGTVEDLLRVGVNRYTALDWWQQFAGLAMAALRIAWALLVVALLLTGTFTPSLLWWVAVPAIFALGQGLLTLRIPHRDWMDVVLGFAILPAEHFAWLRAYWFLRGWGKALRSHFTGKQEDLWAAQSVAEIAN</sequence>